<accession>A0A1R3GKE5</accession>
<comment type="caution">
    <text evidence="19">The sequence shown here is derived from an EMBL/GenBank/DDBJ whole genome shotgun (WGS) entry which is preliminary data.</text>
</comment>
<keyword evidence="6" id="KW-0547">Nucleotide-binding</keyword>
<dbReference type="GO" id="GO:0016787">
    <property type="term" value="F:hydrolase activity"/>
    <property type="evidence" value="ECO:0007669"/>
    <property type="project" value="UniProtKB-KW"/>
</dbReference>
<keyword evidence="11" id="KW-0539">Nucleus</keyword>
<dbReference type="SMART" id="SM00456">
    <property type="entry name" value="WW"/>
    <property type="match status" value="1"/>
</dbReference>
<feature type="compositionally biased region" description="Polar residues" evidence="14">
    <location>
        <begin position="241"/>
        <end position="257"/>
    </location>
</feature>
<feature type="domain" description="WW" evidence="15">
    <location>
        <begin position="21"/>
        <end position="55"/>
    </location>
</feature>
<feature type="compositionally biased region" description="Low complexity" evidence="14">
    <location>
        <begin position="1"/>
        <end position="11"/>
    </location>
</feature>
<dbReference type="PROSITE" id="PS01159">
    <property type="entry name" value="WW_DOMAIN_1"/>
    <property type="match status" value="1"/>
</dbReference>
<dbReference type="PROSITE" id="PS51195">
    <property type="entry name" value="Q_MOTIF"/>
    <property type="match status" value="1"/>
</dbReference>
<dbReference type="InterPro" id="IPR014001">
    <property type="entry name" value="Helicase_ATP-bd"/>
</dbReference>
<dbReference type="InterPro" id="IPR027417">
    <property type="entry name" value="P-loop_NTPase"/>
</dbReference>
<feature type="region of interest" description="Disordered" evidence="14">
    <location>
        <begin position="871"/>
        <end position="1083"/>
    </location>
</feature>
<dbReference type="InterPro" id="IPR001202">
    <property type="entry name" value="WW_dom"/>
</dbReference>
<feature type="region of interest" description="Disordered" evidence="14">
    <location>
        <begin position="1"/>
        <end position="25"/>
    </location>
</feature>
<feature type="region of interest" description="Disordered" evidence="14">
    <location>
        <begin position="319"/>
        <end position="339"/>
    </location>
</feature>
<dbReference type="PROSITE" id="PS50020">
    <property type="entry name" value="WW_DOMAIN_2"/>
    <property type="match status" value="1"/>
</dbReference>
<keyword evidence="7" id="KW-0378">Hydrolase</keyword>
<feature type="compositionally biased region" description="Low complexity" evidence="14">
    <location>
        <begin position="181"/>
        <end position="196"/>
    </location>
</feature>
<comment type="function">
    <text evidence="12">ATP-dependent RNA helicase required for 60S ribosomal subunit synthesis. Involved in efficient pre-rRNA processing, predominantly at site A3, which is necessary for the normal formation of 25S and 5.8S rRNAs.</text>
</comment>
<keyword evidence="5" id="KW-0698">rRNA processing</keyword>
<feature type="compositionally biased region" description="Polar residues" evidence="14">
    <location>
        <begin position="277"/>
        <end position="307"/>
    </location>
</feature>
<feature type="compositionally biased region" description="Gly residues" evidence="14">
    <location>
        <begin position="910"/>
        <end position="923"/>
    </location>
</feature>
<protein>
    <recommendedName>
        <fullName evidence="3">RNA helicase</fullName>
        <ecNumber evidence="3">3.6.4.13</ecNumber>
    </recommendedName>
</protein>
<feature type="domain" description="Helicase ATP-binding" evidence="16">
    <location>
        <begin position="523"/>
        <end position="697"/>
    </location>
</feature>
<evidence type="ECO:0000259" key="18">
    <source>
        <dbReference type="PROSITE" id="PS51195"/>
    </source>
</evidence>
<dbReference type="EC" id="3.6.4.13" evidence="3"/>
<dbReference type="EMBL" id="AWUE01022409">
    <property type="protein sequence ID" value="OMO58546.1"/>
    <property type="molecule type" value="Genomic_DNA"/>
</dbReference>
<feature type="short sequence motif" description="Q motif" evidence="13">
    <location>
        <begin position="492"/>
        <end position="520"/>
    </location>
</feature>
<dbReference type="AlphaFoldDB" id="A0A1R3GKE5"/>
<evidence type="ECO:0000313" key="19">
    <source>
        <dbReference type="EMBL" id="OMO58546.1"/>
    </source>
</evidence>
<reference evidence="20" key="1">
    <citation type="submission" date="2013-09" db="EMBL/GenBank/DDBJ databases">
        <title>Corchorus olitorius genome sequencing.</title>
        <authorList>
            <person name="Alam M."/>
            <person name="Haque M.S."/>
            <person name="Islam M.S."/>
            <person name="Emdad E.M."/>
            <person name="Islam M.M."/>
            <person name="Ahmed B."/>
            <person name="Halim A."/>
            <person name="Hossen Q.M.M."/>
            <person name="Hossain M.Z."/>
            <person name="Ahmed R."/>
            <person name="Khan M.M."/>
            <person name="Islam R."/>
            <person name="Rashid M.M."/>
            <person name="Khan S.A."/>
            <person name="Rahman M.S."/>
            <person name="Alam M."/>
            <person name="Yahiya A.S."/>
            <person name="Khan M.S."/>
            <person name="Azam M.S."/>
            <person name="Haque T."/>
            <person name="Lashkar M.Z.H."/>
            <person name="Akhand A.I."/>
            <person name="Morshed G."/>
            <person name="Roy S."/>
            <person name="Uddin K.S."/>
            <person name="Rabeya T."/>
            <person name="Hossain A.S."/>
            <person name="Chowdhury A."/>
            <person name="Snigdha A.R."/>
            <person name="Mortoza M.S."/>
            <person name="Matin S.A."/>
            <person name="Hoque S.M.E."/>
            <person name="Islam M.K."/>
            <person name="Roy D.K."/>
            <person name="Haider R."/>
            <person name="Moosa M.M."/>
            <person name="Elias S.M."/>
            <person name="Hasan A.M."/>
            <person name="Jahan S."/>
            <person name="Shafiuddin M."/>
            <person name="Mahmood N."/>
            <person name="Shommy N.S."/>
        </authorList>
    </citation>
    <scope>NUCLEOTIDE SEQUENCE [LARGE SCALE GENOMIC DNA]</scope>
    <source>
        <strain evidence="20">cv. O-4</strain>
    </source>
</reference>
<dbReference type="GO" id="GO:0003723">
    <property type="term" value="F:RNA binding"/>
    <property type="evidence" value="ECO:0007669"/>
    <property type="project" value="UniProtKB-KW"/>
</dbReference>
<evidence type="ECO:0000256" key="5">
    <source>
        <dbReference type="ARBA" id="ARBA00022552"/>
    </source>
</evidence>
<evidence type="ECO:0000259" key="16">
    <source>
        <dbReference type="PROSITE" id="PS51192"/>
    </source>
</evidence>
<dbReference type="PANTHER" id="PTHR47958">
    <property type="entry name" value="ATP-DEPENDENT RNA HELICASE DBP3"/>
    <property type="match status" value="1"/>
</dbReference>
<dbReference type="SUPFAM" id="SSF51045">
    <property type="entry name" value="WW domain"/>
    <property type="match status" value="1"/>
</dbReference>
<dbReference type="InterPro" id="IPR011545">
    <property type="entry name" value="DEAD/DEAH_box_helicase_dom"/>
</dbReference>
<dbReference type="OrthoDB" id="196131at2759"/>
<feature type="compositionally biased region" description="Basic and acidic residues" evidence="14">
    <location>
        <begin position="973"/>
        <end position="1023"/>
    </location>
</feature>
<feature type="compositionally biased region" description="Basic and acidic residues" evidence="14">
    <location>
        <begin position="925"/>
        <end position="941"/>
    </location>
</feature>
<evidence type="ECO:0000259" key="17">
    <source>
        <dbReference type="PROSITE" id="PS51194"/>
    </source>
</evidence>
<keyword evidence="8" id="KW-0347">Helicase</keyword>
<keyword evidence="10" id="KW-0694">RNA-binding</keyword>
<keyword evidence="20" id="KW-1185">Reference proteome</keyword>
<evidence type="ECO:0000256" key="2">
    <source>
        <dbReference type="ARBA" id="ARBA00009334"/>
    </source>
</evidence>
<dbReference type="InterPro" id="IPR044742">
    <property type="entry name" value="DEAD/DEAH_RhlB"/>
</dbReference>
<dbReference type="PROSITE" id="PS00039">
    <property type="entry name" value="DEAD_ATP_HELICASE"/>
    <property type="match status" value="1"/>
</dbReference>
<dbReference type="InterPro" id="IPR000629">
    <property type="entry name" value="RNA-helicase_DEAD-box_CS"/>
</dbReference>
<dbReference type="SMART" id="SM00487">
    <property type="entry name" value="DEXDc"/>
    <property type="match status" value="1"/>
</dbReference>
<dbReference type="Pfam" id="PF00270">
    <property type="entry name" value="DEAD"/>
    <property type="match status" value="1"/>
</dbReference>
<evidence type="ECO:0000256" key="12">
    <source>
        <dbReference type="ARBA" id="ARBA00037449"/>
    </source>
</evidence>
<dbReference type="Proteomes" id="UP000187203">
    <property type="component" value="Unassembled WGS sequence"/>
</dbReference>
<comment type="similarity">
    <text evidence="2">Belongs to the DEAD box helicase family. DDX5/DBP2 subfamily.</text>
</comment>
<dbReference type="Gene3D" id="3.40.50.300">
    <property type="entry name" value="P-loop containing nucleotide triphosphate hydrolases"/>
    <property type="match status" value="2"/>
</dbReference>
<evidence type="ECO:0000256" key="6">
    <source>
        <dbReference type="ARBA" id="ARBA00022741"/>
    </source>
</evidence>
<dbReference type="InterPro" id="IPR036020">
    <property type="entry name" value="WW_dom_sf"/>
</dbReference>
<evidence type="ECO:0000256" key="1">
    <source>
        <dbReference type="ARBA" id="ARBA00004604"/>
    </source>
</evidence>
<dbReference type="CDD" id="cd00268">
    <property type="entry name" value="DEADc"/>
    <property type="match status" value="1"/>
</dbReference>
<evidence type="ECO:0000256" key="8">
    <source>
        <dbReference type="ARBA" id="ARBA00022806"/>
    </source>
</evidence>
<gene>
    <name evidence="19" type="ORF">COLO4_34537</name>
</gene>
<feature type="domain" description="Helicase C-terminal" evidence="17">
    <location>
        <begin position="726"/>
        <end position="869"/>
    </location>
</feature>
<feature type="region of interest" description="Disordered" evidence="14">
    <location>
        <begin position="169"/>
        <end position="196"/>
    </location>
</feature>
<dbReference type="SUPFAM" id="SSF52540">
    <property type="entry name" value="P-loop containing nucleoside triphosphate hydrolases"/>
    <property type="match status" value="1"/>
</dbReference>
<dbReference type="STRING" id="93759.A0A1R3GKE5"/>
<name>A0A1R3GKE5_9ROSI</name>
<feature type="domain" description="DEAD-box RNA helicase Q" evidence="18">
    <location>
        <begin position="492"/>
        <end position="520"/>
    </location>
</feature>
<evidence type="ECO:0000259" key="15">
    <source>
        <dbReference type="PROSITE" id="PS50020"/>
    </source>
</evidence>
<dbReference type="GO" id="GO:0003724">
    <property type="term" value="F:RNA helicase activity"/>
    <property type="evidence" value="ECO:0007669"/>
    <property type="project" value="UniProtKB-EC"/>
</dbReference>
<keyword evidence="9" id="KW-0067">ATP-binding</keyword>
<evidence type="ECO:0000256" key="10">
    <source>
        <dbReference type="ARBA" id="ARBA00022884"/>
    </source>
</evidence>
<evidence type="ECO:0000256" key="13">
    <source>
        <dbReference type="PROSITE-ProRule" id="PRU00552"/>
    </source>
</evidence>
<feature type="compositionally biased region" description="Basic and acidic residues" evidence="14">
    <location>
        <begin position="1067"/>
        <end position="1083"/>
    </location>
</feature>
<dbReference type="Pfam" id="PF00397">
    <property type="entry name" value="WW"/>
    <property type="match status" value="1"/>
</dbReference>
<dbReference type="PROSITE" id="PS51194">
    <property type="entry name" value="HELICASE_CTER"/>
    <property type="match status" value="1"/>
</dbReference>
<organism evidence="19 20">
    <name type="scientific">Corchorus olitorius</name>
    <dbReference type="NCBI Taxonomy" id="93759"/>
    <lineage>
        <taxon>Eukaryota</taxon>
        <taxon>Viridiplantae</taxon>
        <taxon>Streptophyta</taxon>
        <taxon>Embryophyta</taxon>
        <taxon>Tracheophyta</taxon>
        <taxon>Spermatophyta</taxon>
        <taxon>Magnoliopsida</taxon>
        <taxon>eudicotyledons</taxon>
        <taxon>Gunneridae</taxon>
        <taxon>Pentapetalae</taxon>
        <taxon>rosids</taxon>
        <taxon>malvids</taxon>
        <taxon>Malvales</taxon>
        <taxon>Malvaceae</taxon>
        <taxon>Grewioideae</taxon>
        <taxon>Apeibeae</taxon>
        <taxon>Corchorus</taxon>
    </lineage>
</organism>
<dbReference type="FunFam" id="3.40.50.300:FF:000008">
    <property type="entry name" value="ATP-dependent RNA helicase RhlB"/>
    <property type="match status" value="1"/>
</dbReference>
<feature type="region of interest" description="Disordered" evidence="14">
    <location>
        <begin position="93"/>
        <end position="148"/>
    </location>
</feature>
<dbReference type="GO" id="GO:0005524">
    <property type="term" value="F:ATP binding"/>
    <property type="evidence" value="ECO:0007669"/>
    <property type="project" value="UniProtKB-KW"/>
</dbReference>
<feature type="compositionally biased region" description="Basic and acidic residues" evidence="14">
    <location>
        <begin position="261"/>
        <end position="273"/>
    </location>
</feature>
<dbReference type="InterPro" id="IPR014014">
    <property type="entry name" value="RNA_helicase_DEAD_Q_motif"/>
</dbReference>
<evidence type="ECO:0000256" key="7">
    <source>
        <dbReference type="ARBA" id="ARBA00022801"/>
    </source>
</evidence>
<feature type="compositionally biased region" description="Gly residues" evidence="14">
    <location>
        <begin position="959"/>
        <end position="971"/>
    </location>
</feature>
<comment type="subcellular location">
    <subcellularLocation>
        <location evidence="1">Nucleus</location>
        <location evidence="1">Nucleolus</location>
    </subcellularLocation>
</comment>
<evidence type="ECO:0000256" key="9">
    <source>
        <dbReference type="ARBA" id="ARBA00022840"/>
    </source>
</evidence>
<feature type="compositionally biased region" description="Low complexity" evidence="14">
    <location>
        <begin position="1026"/>
        <end position="1041"/>
    </location>
</feature>
<feature type="region of interest" description="Disordered" evidence="14">
    <location>
        <begin position="241"/>
        <end position="307"/>
    </location>
</feature>
<evidence type="ECO:0000256" key="3">
    <source>
        <dbReference type="ARBA" id="ARBA00012552"/>
    </source>
</evidence>
<proteinExistence type="inferred from homology"/>
<evidence type="ECO:0000256" key="11">
    <source>
        <dbReference type="ARBA" id="ARBA00023242"/>
    </source>
</evidence>
<feature type="compositionally biased region" description="Low complexity" evidence="14">
    <location>
        <begin position="93"/>
        <end position="145"/>
    </location>
</feature>
<dbReference type="Pfam" id="PF00271">
    <property type="entry name" value="Helicase_C"/>
    <property type="match status" value="1"/>
</dbReference>
<dbReference type="FunFam" id="3.40.50.300:FF:000079">
    <property type="entry name" value="probable ATP-dependent RNA helicase DDX17"/>
    <property type="match status" value="1"/>
</dbReference>
<dbReference type="CDD" id="cd18787">
    <property type="entry name" value="SF2_C_DEAD"/>
    <property type="match status" value="1"/>
</dbReference>
<evidence type="ECO:0000313" key="20">
    <source>
        <dbReference type="Proteomes" id="UP000187203"/>
    </source>
</evidence>
<sequence length="1083" mass="117997">MATTEAAAGATLGPRYAPDDPTLPKPWKGLIDGNTGLLYYWDPETNITQYERPATLPPPLPPGPPPVVLAPKLTPIPVAHPVQSNGVVAPMGQKQVPQVAQQQGQQMSQLSQPQGQVVGQQQQGSMIGQVSNQQGSQQPSSQTGQAIQQPGQFIPQQHRPQLMQHLNQPMMSQMGPPVPQQPSQHLLQQQGQQPGQLIPQQAIHQMPQQLGQQTMQHQNSQMTQPQGHQYANQHLQYMAYQQSSQQPTPCGAQSKQYPDQEDYKASVPKREDGDFQLGNQTRFSPSQFQQMGTSSSQNLSAGTNSVQMPQTGLYMGQAQQFSGSSVSMHQPTSVAPPQQIGSDLVHQQQGHRFQNHMGPAIMQSNMPPSGLKTNYEDNLHGRAGNNYYFNGGKDGPMLGSQQPSPSLMPMDMRVSNLPPQSAIPGHGGGFNPMAGHAMHSVYGHAVPPYSNNALMRPPFVGSTDTASLSPAEAYRKQHEVTATGDDVPPPFIRFEDTGFPPEILREIHSAGFSSPTPIQAQTWPIALQSRDIVAIAKTGSGKTLGYLIPAFILLRQRHNNPQNGPTVLVLAPTRELATQIQEEAMKFGRSSRVSCTCLYGGASKANQLKELDRGADIVVATPGRLNDILEMRKIDLGQVSLLVLDEADRMLDMGFEPQIRKIVNEMPPRRQTLMYTATWPKEVRKIAGDLLVNPVQVNIGSVDELAANKAITQYVEVVPQMEKERRLEQIIQAQERGSKVIIFCSTKRLCDQLARSLGRIGAVAFHGDKSQNERDWVLSQFRTGKSPILVATDVAARGLDIKDIRVVINFDFPTGIEDYVHRIGRTGRAGATGISYTFFSEQDWKHAPDLIQVLERANQHVPRQVREIASRGGPAFGKDRSGMSRFNAPTSSGGRWDSGGRGGMRDGSFTGRGGMRDGGFGNRGGKRDGGFDGRGGMRDGGFDGPGGRGDPFTGRGNRGRGFPGPGGGNVGRGRNERNLHDRFNSFDGRGHGRGRGRFDNRRSIADSRGRSCSRSPERKDVVRPELGAPPMSGMLPMSPGAHGSSLPENDNSINVKPLQAVESSQLVHEEVETDKVDQRVSEP</sequence>
<dbReference type="SMART" id="SM00490">
    <property type="entry name" value="HELICc"/>
    <property type="match status" value="1"/>
</dbReference>
<evidence type="ECO:0000256" key="14">
    <source>
        <dbReference type="SAM" id="MobiDB-lite"/>
    </source>
</evidence>
<dbReference type="PROSITE" id="PS51192">
    <property type="entry name" value="HELICASE_ATP_BIND_1"/>
    <property type="match status" value="1"/>
</dbReference>
<keyword evidence="4" id="KW-0690">Ribosome biogenesis</keyword>
<dbReference type="InterPro" id="IPR001650">
    <property type="entry name" value="Helicase_C-like"/>
</dbReference>
<evidence type="ECO:0000256" key="4">
    <source>
        <dbReference type="ARBA" id="ARBA00022517"/>
    </source>
</evidence>